<evidence type="ECO:0000256" key="1">
    <source>
        <dbReference type="ARBA" id="ARBA00004141"/>
    </source>
</evidence>
<keyword evidence="3" id="KW-0813">Transport</keyword>
<comment type="similarity">
    <text evidence="2">Belongs to the ATPase A chain family.</text>
</comment>
<evidence type="ECO:0000256" key="5">
    <source>
        <dbReference type="ARBA" id="ARBA00022692"/>
    </source>
</evidence>
<keyword evidence="10" id="KW-0066">ATP synthesis</keyword>
<dbReference type="SUPFAM" id="SSF81336">
    <property type="entry name" value="F1F0 ATP synthase subunit A"/>
    <property type="match status" value="1"/>
</dbReference>
<evidence type="ECO:0000256" key="4">
    <source>
        <dbReference type="ARBA" id="ARBA00022547"/>
    </source>
</evidence>
<keyword evidence="9 12" id="KW-0472">Membrane</keyword>
<feature type="transmembrane region" description="Helical" evidence="12">
    <location>
        <begin position="123"/>
        <end position="142"/>
    </location>
</feature>
<proteinExistence type="inferred from homology"/>
<evidence type="ECO:0000256" key="9">
    <source>
        <dbReference type="ARBA" id="ARBA00023136"/>
    </source>
</evidence>
<dbReference type="PANTHER" id="PTHR11410:SF0">
    <property type="entry name" value="ATP SYNTHASE SUBUNIT A"/>
    <property type="match status" value="1"/>
</dbReference>
<evidence type="ECO:0000256" key="8">
    <source>
        <dbReference type="ARBA" id="ARBA00023065"/>
    </source>
</evidence>
<evidence type="ECO:0000256" key="7">
    <source>
        <dbReference type="ARBA" id="ARBA00022989"/>
    </source>
</evidence>
<dbReference type="InterPro" id="IPR035908">
    <property type="entry name" value="F0_ATP_A_sf"/>
</dbReference>
<evidence type="ECO:0000256" key="11">
    <source>
        <dbReference type="RuleBase" id="RU004450"/>
    </source>
</evidence>
<feature type="transmembrane region" description="Helical" evidence="12">
    <location>
        <begin position="96"/>
        <end position="116"/>
    </location>
</feature>
<dbReference type="InterPro" id="IPR000568">
    <property type="entry name" value="ATP_synth_F0_asu"/>
</dbReference>
<feature type="transmembrane region" description="Helical" evidence="12">
    <location>
        <begin position="175"/>
        <end position="194"/>
    </location>
</feature>
<dbReference type="GO" id="GO:0046933">
    <property type="term" value="F:proton-transporting ATP synthase activity, rotational mechanism"/>
    <property type="evidence" value="ECO:0007669"/>
    <property type="project" value="TreeGrafter"/>
</dbReference>
<dbReference type="Pfam" id="PF00119">
    <property type="entry name" value="ATP-synt_A"/>
    <property type="match status" value="1"/>
</dbReference>
<organism evidence="13">
    <name type="scientific">Paraleius leontonychus</name>
    <dbReference type="NCBI Taxonomy" id="1807943"/>
    <lineage>
        <taxon>Eukaryota</taxon>
        <taxon>Metazoa</taxon>
        <taxon>Ecdysozoa</taxon>
        <taxon>Arthropoda</taxon>
        <taxon>Chelicerata</taxon>
        <taxon>Arachnida</taxon>
        <taxon>Acari</taxon>
        <taxon>Acariformes</taxon>
        <taxon>Sarcoptiformes</taxon>
        <taxon>Oribatida</taxon>
        <taxon>Brachypylina</taxon>
        <taxon>Oripodoidea</taxon>
        <taxon>Scheloribatidae</taxon>
        <taxon>Paraleius</taxon>
    </lineage>
</organism>
<dbReference type="NCBIfam" id="TIGR01131">
    <property type="entry name" value="ATP_synt_6_or_A"/>
    <property type="match status" value="1"/>
</dbReference>
<feature type="transmembrane region" description="Helical" evidence="12">
    <location>
        <begin position="148"/>
        <end position="168"/>
    </location>
</feature>
<keyword evidence="6" id="KW-0375">Hydrogen ion transport</keyword>
<keyword evidence="8" id="KW-0406">Ion transport</keyword>
<dbReference type="PRINTS" id="PR00123">
    <property type="entry name" value="ATPASEA"/>
</dbReference>
<dbReference type="GO" id="GO:0045259">
    <property type="term" value="C:proton-transporting ATP synthase complex"/>
    <property type="evidence" value="ECO:0007669"/>
    <property type="project" value="UniProtKB-KW"/>
</dbReference>
<evidence type="ECO:0000256" key="3">
    <source>
        <dbReference type="ARBA" id="ARBA00022448"/>
    </source>
</evidence>
<dbReference type="AlphaFoldDB" id="A0A330JER8"/>
<keyword evidence="13" id="KW-0496">Mitochondrion</keyword>
<evidence type="ECO:0000256" key="12">
    <source>
        <dbReference type="SAM" id="Phobius"/>
    </source>
</evidence>
<dbReference type="PANTHER" id="PTHR11410">
    <property type="entry name" value="ATP SYNTHASE SUBUNIT A"/>
    <property type="match status" value="1"/>
</dbReference>
<dbReference type="InterPro" id="IPR045083">
    <property type="entry name" value="ATP_synth_F0_asu_bact/mt"/>
</dbReference>
<dbReference type="CDD" id="cd00310">
    <property type="entry name" value="ATP-synt_Fo_a_6"/>
    <property type="match status" value="1"/>
</dbReference>
<sequence length="221" mass="24518">MNNLFSIFDPASSSLNLCWMLMLALPILLVNQIWTSNTPVLSMTQKTLNFLLKEVAFTLKKTKKSELAYLISLFTFILIMNATALFPQVFSLTSHLVITLPLAVTSWLLINLFGWVKNTNHMLAHLVPQGTPVALMSFMVLIEMTSSIIRPITLCVRLTANMIAGHLLMTLLGNALMNVNAALSVTLIAVPLILTVLETAVAFIQSYVFMTLITLYVTEVK</sequence>
<keyword evidence="5 12" id="KW-0812">Transmembrane</keyword>
<gene>
    <name evidence="13" type="primary">ATP6</name>
    <name evidence="13" type="ORF">PLST15_MT-030</name>
</gene>
<dbReference type="EMBL" id="LT984407">
    <property type="protein sequence ID" value="SPC34972.1"/>
    <property type="molecule type" value="Genomic_DNA"/>
</dbReference>
<keyword evidence="7 12" id="KW-1133">Transmembrane helix</keyword>
<protein>
    <recommendedName>
        <fullName evidence="11">ATP synthase subunit a</fullName>
    </recommendedName>
</protein>
<dbReference type="Gene3D" id="1.20.120.220">
    <property type="entry name" value="ATP synthase, F0 complex, subunit A"/>
    <property type="match status" value="1"/>
</dbReference>
<feature type="transmembrane region" description="Helical" evidence="12">
    <location>
        <begin position="14"/>
        <end position="34"/>
    </location>
</feature>
<evidence type="ECO:0000313" key="13">
    <source>
        <dbReference type="EMBL" id="SPC34972.1"/>
    </source>
</evidence>
<evidence type="ECO:0000256" key="10">
    <source>
        <dbReference type="ARBA" id="ARBA00023310"/>
    </source>
</evidence>
<reference evidence="13" key="1">
    <citation type="submission" date="2018-06" db="EMBL/GenBank/DDBJ databases">
        <authorList>
            <person name="Zhirakovskaya E."/>
        </authorList>
    </citation>
    <scope>NUCLEOTIDE SEQUENCE</scope>
</reference>
<comment type="subcellular location">
    <subcellularLocation>
        <location evidence="1">Membrane</location>
        <topology evidence="1">Multi-pass membrane protein</topology>
    </subcellularLocation>
    <subcellularLocation>
        <location evidence="11">Mitochondrion inner membrane</location>
        <topology evidence="11">Multi-pass membrane protein</topology>
    </subcellularLocation>
</comment>
<geneLocation type="mitochondrion" evidence="13"/>
<accession>A0A330JER8</accession>
<feature type="transmembrane region" description="Helical" evidence="12">
    <location>
        <begin position="67"/>
        <end position="90"/>
    </location>
</feature>
<name>A0A330JER8_9ACAR</name>
<evidence type="ECO:0000256" key="2">
    <source>
        <dbReference type="ARBA" id="ARBA00006810"/>
    </source>
</evidence>
<keyword evidence="4" id="KW-0138">CF(0)</keyword>
<dbReference type="GO" id="GO:0005743">
    <property type="term" value="C:mitochondrial inner membrane"/>
    <property type="evidence" value="ECO:0007669"/>
    <property type="project" value="UniProtKB-SubCell"/>
</dbReference>
<evidence type="ECO:0000256" key="6">
    <source>
        <dbReference type="ARBA" id="ARBA00022781"/>
    </source>
</evidence>